<gene>
    <name evidence="1" type="ORF">Cgig2_017141</name>
</gene>
<accession>A0A9Q1JPK5</accession>
<dbReference type="EMBL" id="JAKOGI010000986">
    <property type="protein sequence ID" value="KAJ8428642.1"/>
    <property type="molecule type" value="Genomic_DNA"/>
</dbReference>
<dbReference type="AlphaFoldDB" id="A0A9Q1JPK5"/>
<keyword evidence="2" id="KW-1185">Reference proteome</keyword>
<proteinExistence type="predicted"/>
<evidence type="ECO:0000313" key="1">
    <source>
        <dbReference type="EMBL" id="KAJ8428642.1"/>
    </source>
</evidence>
<dbReference type="OrthoDB" id="1428502at2759"/>
<reference evidence="1" key="1">
    <citation type="submission" date="2022-04" db="EMBL/GenBank/DDBJ databases">
        <title>Carnegiea gigantea Genome sequencing and assembly v2.</title>
        <authorList>
            <person name="Copetti D."/>
            <person name="Sanderson M.J."/>
            <person name="Burquez A."/>
            <person name="Wojciechowski M.F."/>
        </authorList>
    </citation>
    <scope>NUCLEOTIDE SEQUENCE</scope>
    <source>
        <strain evidence="1">SGP5-SGP5p</strain>
        <tissue evidence="1">Aerial part</tissue>
    </source>
</reference>
<protein>
    <submittedName>
        <fullName evidence="1">Uncharacterized protein</fullName>
    </submittedName>
</protein>
<organism evidence="1 2">
    <name type="scientific">Carnegiea gigantea</name>
    <dbReference type="NCBI Taxonomy" id="171969"/>
    <lineage>
        <taxon>Eukaryota</taxon>
        <taxon>Viridiplantae</taxon>
        <taxon>Streptophyta</taxon>
        <taxon>Embryophyta</taxon>
        <taxon>Tracheophyta</taxon>
        <taxon>Spermatophyta</taxon>
        <taxon>Magnoliopsida</taxon>
        <taxon>eudicotyledons</taxon>
        <taxon>Gunneridae</taxon>
        <taxon>Pentapetalae</taxon>
        <taxon>Caryophyllales</taxon>
        <taxon>Cactineae</taxon>
        <taxon>Cactaceae</taxon>
        <taxon>Cactoideae</taxon>
        <taxon>Echinocereeae</taxon>
        <taxon>Carnegiea</taxon>
    </lineage>
</organism>
<name>A0A9Q1JPK5_9CARY</name>
<sequence length="167" mass="18975">MKSQRCPVLPYSLQLLGMKGKKKRMGREATASYDIVVLEIMTGKIPTNDMFKEGFNVHSYAKMALPDHVVQIVDTRLLENESTILNNVRTSQQAVTWLNETDVEEDKKAEEEACDYGGGRWRETKVEEDKKAKKETYVYGGGRWKGTIHALFGPVFRVFYFNGSSGL</sequence>
<dbReference type="Proteomes" id="UP001153076">
    <property type="component" value="Unassembled WGS sequence"/>
</dbReference>
<comment type="caution">
    <text evidence="1">The sequence shown here is derived from an EMBL/GenBank/DDBJ whole genome shotgun (WGS) entry which is preliminary data.</text>
</comment>
<evidence type="ECO:0000313" key="2">
    <source>
        <dbReference type="Proteomes" id="UP001153076"/>
    </source>
</evidence>